<keyword evidence="2" id="KW-0175">Coiled coil</keyword>
<feature type="domain" description="Clp R" evidence="3">
    <location>
        <begin position="155"/>
        <end position="299"/>
    </location>
</feature>
<dbReference type="EMBL" id="VIVK01000001">
    <property type="protein sequence ID" value="TWD84352.1"/>
    <property type="molecule type" value="Genomic_DNA"/>
</dbReference>
<accession>A0A561C0B3</accession>
<dbReference type="Pfam" id="PF02861">
    <property type="entry name" value="Clp_N"/>
    <property type="match status" value="1"/>
</dbReference>
<dbReference type="RefSeq" id="WP_202880752.1">
    <property type="nucleotide sequence ID" value="NZ_VIVK01000001.1"/>
</dbReference>
<evidence type="ECO:0000256" key="1">
    <source>
        <dbReference type="PROSITE-ProRule" id="PRU01251"/>
    </source>
</evidence>
<proteinExistence type="predicted"/>
<dbReference type="InterPro" id="IPR004176">
    <property type="entry name" value="Clp_R_N"/>
</dbReference>
<dbReference type="PROSITE" id="PS51903">
    <property type="entry name" value="CLP_R"/>
    <property type="match status" value="1"/>
</dbReference>
<evidence type="ECO:0000256" key="2">
    <source>
        <dbReference type="SAM" id="Coils"/>
    </source>
</evidence>
<dbReference type="PANTHER" id="PTHR47016:SF5">
    <property type="entry name" value="CLP DOMAIN SUPERFAMILY PROTEIN"/>
    <property type="match status" value="1"/>
</dbReference>
<organism evidence="4 5">
    <name type="scientific">Kribbella amoyensis</name>
    <dbReference type="NCBI Taxonomy" id="996641"/>
    <lineage>
        <taxon>Bacteria</taxon>
        <taxon>Bacillati</taxon>
        <taxon>Actinomycetota</taxon>
        <taxon>Actinomycetes</taxon>
        <taxon>Propionibacteriales</taxon>
        <taxon>Kribbellaceae</taxon>
        <taxon>Kribbella</taxon>
    </lineage>
</organism>
<dbReference type="Proteomes" id="UP000318380">
    <property type="component" value="Unassembled WGS sequence"/>
</dbReference>
<protein>
    <submittedName>
        <fullName evidence="4">ClpA/ClpB-like protein</fullName>
    </submittedName>
</protein>
<dbReference type="InterPro" id="IPR053737">
    <property type="entry name" value="Type_II_TA_Toxin"/>
</dbReference>
<dbReference type="InterPro" id="IPR044217">
    <property type="entry name" value="CLPT1/2"/>
</dbReference>
<comment type="caution">
    <text evidence="4">The sequence shown here is derived from an EMBL/GenBank/DDBJ whole genome shotgun (WGS) entry which is preliminary data.</text>
</comment>
<keyword evidence="5" id="KW-1185">Reference proteome</keyword>
<reference evidence="4 5" key="1">
    <citation type="submission" date="2019-06" db="EMBL/GenBank/DDBJ databases">
        <title>Sequencing the genomes of 1000 actinobacteria strains.</title>
        <authorList>
            <person name="Klenk H.-P."/>
        </authorList>
    </citation>
    <scope>NUCLEOTIDE SEQUENCE [LARGE SCALE GENOMIC DNA]</scope>
    <source>
        <strain evidence="4 5">DSM 24683</strain>
    </source>
</reference>
<keyword evidence="1" id="KW-0677">Repeat</keyword>
<dbReference type="Gene3D" id="1.20.120.1870">
    <property type="entry name" value="Fic/DOC protein, Fido domain"/>
    <property type="match status" value="1"/>
</dbReference>
<dbReference type="AlphaFoldDB" id="A0A561C0B3"/>
<evidence type="ECO:0000259" key="3">
    <source>
        <dbReference type="PROSITE" id="PS51903"/>
    </source>
</evidence>
<dbReference type="SUPFAM" id="SSF81923">
    <property type="entry name" value="Double Clp-N motif"/>
    <property type="match status" value="1"/>
</dbReference>
<dbReference type="InterPro" id="IPR036628">
    <property type="entry name" value="Clp_N_dom_sf"/>
</dbReference>
<evidence type="ECO:0000313" key="4">
    <source>
        <dbReference type="EMBL" id="TWD84352.1"/>
    </source>
</evidence>
<sequence length="363" mass="39128">MHHLDLYDVLGIAATVLQVETEAVIAGTDLDAVGRILDSARAAGDDSAELQPGDYLRPIEQVCVAGAVVWTGLVRDQPFAASNRRVAVTVLLHLAALNDFDLELEPVTELDELMDGIRSGAAGVPHVAAVLRDRIRERSAARPESAGTGQGEKMFERFSESARKAIVLAQEEARSLAHSYIGTEHLLLGLIVEGTNSAARALAAEGISATAARTVVLQVVGRGTGELSGHIPFTPRAKRVLDLTQVEAHKLGSDEFRPEHLLLGLLADGEGVAYQTLVKLGAAPLVLRRRITADAVVQSFATEQVEQASTGPWTTRSRGRHLLAELKSLLAENDELHARIDRLHAENNRLRRLLQSHDIDPDA</sequence>
<name>A0A561C0B3_9ACTN</name>
<gene>
    <name evidence="4" type="ORF">FB561_5539</name>
</gene>
<dbReference type="Gene3D" id="1.10.1780.10">
    <property type="entry name" value="Clp, N-terminal domain"/>
    <property type="match status" value="1"/>
</dbReference>
<feature type="coiled-coil region" evidence="2">
    <location>
        <begin position="326"/>
        <end position="360"/>
    </location>
</feature>
<evidence type="ECO:0000313" key="5">
    <source>
        <dbReference type="Proteomes" id="UP000318380"/>
    </source>
</evidence>
<dbReference type="PANTHER" id="PTHR47016">
    <property type="entry name" value="ATP-DEPENDENT CLP PROTEASE ATP-BINDING SUBUNIT CLPT1, CHLOROPLASTIC"/>
    <property type="match status" value="1"/>
</dbReference>